<organism evidence="1 2">
    <name type="scientific">Molorchus minor</name>
    <dbReference type="NCBI Taxonomy" id="1323400"/>
    <lineage>
        <taxon>Eukaryota</taxon>
        <taxon>Metazoa</taxon>
        <taxon>Ecdysozoa</taxon>
        <taxon>Arthropoda</taxon>
        <taxon>Hexapoda</taxon>
        <taxon>Insecta</taxon>
        <taxon>Pterygota</taxon>
        <taxon>Neoptera</taxon>
        <taxon>Endopterygota</taxon>
        <taxon>Coleoptera</taxon>
        <taxon>Polyphaga</taxon>
        <taxon>Cucujiformia</taxon>
        <taxon>Chrysomeloidea</taxon>
        <taxon>Cerambycidae</taxon>
        <taxon>Lamiinae</taxon>
        <taxon>Monochamini</taxon>
        <taxon>Molorchus</taxon>
    </lineage>
</organism>
<gene>
    <name evidence="1" type="ORF">NQ317_011282</name>
</gene>
<keyword evidence="2" id="KW-1185">Reference proteome</keyword>
<dbReference type="EMBL" id="JAPWTJ010002123">
    <property type="protein sequence ID" value="KAJ8967827.1"/>
    <property type="molecule type" value="Genomic_DNA"/>
</dbReference>
<evidence type="ECO:0000313" key="2">
    <source>
        <dbReference type="Proteomes" id="UP001162164"/>
    </source>
</evidence>
<name>A0ABQ9IXD3_9CUCU</name>
<dbReference type="Proteomes" id="UP001162164">
    <property type="component" value="Unassembled WGS sequence"/>
</dbReference>
<proteinExistence type="predicted"/>
<sequence length="89" mass="9781">MEKSFTKADSDNVPTVDSDMANDFFDSFFSTRYAILIKSSLNHCLIQAIPPDNSETFENSVTKSIVKAKNMPLLLSQPGLGPAMAELHT</sequence>
<reference evidence="1" key="1">
    <citation type="journal article" date="2023" name="Insect Mol. Biol.">
        <title>Genome sequencing provides insights into the evolution of gene families encoding plant cell wall-degrading enzymes in longhorned beetles.</title>
        <authorList>
            <person name="Shin N.R."/>
            <person name="Okamura Y."/>
            <person name="Kirsch R."/>
            <person name="Pauchet Y."/>
        </authorList>
    </citation>
    <scope>NUCLEOTIDE SEQUENCE</scope>
    <source>
        <strain evidence="1">MMC_N1</strain>
    </source>
</reference>
<accession>A0ABQ9IXD3</accession>
<evidence type="ECO:0000313" key="1">
    <source>
        <dbReference type="EMBL" id="KAJ8967827.1"/>
    </source>
</evidence>
<comment type="caution">
    <text evidence="1">The sequence shown here is derived from an EMBL/GenBank/DDBJ whole genome shotgun (WGS) entry which is preliminary data.</text>
</comment>
<protein>
    <submittedName>
        <fullName evidence="1">Uncharacterized protein</fullName>
    </submittedName>
</protein>